<evidence type="ECO:0000313" key="4">
    <source>
        <dbReference type="EMBL" id="PPE73553.1"/>
    </source>
</evidence>
<feature type="compositionally biased region" description="Basic and acidic residues" evidence="1">
    <location>
        <begin position="83"/>
        <end position="101"/>
    </location>
</feature>
<reference evidence="4 5" key="1">
    <citation type="submission" date="2018-02" db="EMBL/GenBank/DDBJ databases">
        <title>Genome sequencing of Solimonas sp. HR-BB.</title>
        <authorList>
            <person name="Lee Y."/>
            <person name="Jeon C.O."/>
        </authorList>
    </citation>
    <scope>NUCLEOTIDE SEQUENCE [LARGE SCALE GENOMIC DNA]</scope>
    <source>
        <strain evidence="4 5">HR-BB</strain>
    </source>
</reference>
<evidence type="ECO:0000259" key="3">
    <source>
        <dbReference type="Pfam" id="PF13202"/>
    </source>
</evidence>
<feature type="region of interest" description="Disordered" evidence="1">
    <location>
        <begin position="52"/>
        <end position="101"/>
    </location>
</feature>
<evidence type="ECO:0000313" key="5">
    <source>
        <dbReference type="Proteomes" id="UP000238220"/>
    </source>
</evidence>
<dbReference type="Pfam" id="PF13202">
    <property type="entry name" value="EF-hand_5"/>
    <property type="match status" value="2"/>
</dbReference>
<name>A0A2S5TEZ0_9GAMM</name>
<dbReference type="Gene3D" id="1.10.238.10">
    <property type="entry name" value="EF-hand"/>
    <property type="match status" value="1"/>
</dbReference>
<feature type="chain" id="PRO_5015591369" description="EF-hand domain-containing protein" evidence="2">
    <location>
        <begin position="23"/>
        <end position="101"/>
    </location>
</feature>
<accession>A0A2S5TEZ0</accession>
<dbReference type="EMBL" id="PSNW01000006">
    <property type="protein sequence ID" value="PPE73553.1"/>
    <property type="molecule type" value="Genomic_DNA"/>
</dbReference>
<dbReference type="SUPFAM" id="SSF47473">
    <property type="entry name" value="EF-hand"/>
    <property type="match status" value="1"/>
</dbReference>
<dbReference type="InterPro" id="IPR018247">
    <property type="entry name" value="EF_Hand_1_Ca_BS"/>
</dbReference>
<keyword evidence="5" id="KW-1185">Reference proteome</keyword>
<proteinExistence type="predicted"/>
<feature type="domain" description="EF-hand" evidence="3">
    <location>
        <begin position="86"/>
        <end position="98"/>
    </location>
</feature>
<evidence type="ECO:0000256" key="2">
    <source>
        <dbReference type="SAM" id="SignalP"/>
    </source>
</evidence>
<feature type="signal peptide" evidence="2">
    <location>
        <begin position="1"/>
        <end position="22"/>
    </location>
</feature>
<comment type="caution">
    <text evidence="4">The sequence shown here is derived from an EMBL/GenBank/DDBJ whole genome shotgun (WGS) entry which is preliminary data.</text>
</comment>
<dbReference type="GO" id="GO:0005509">
    <property type="term" value="F:calcium ion binding"/>
    <property type="evidence" value="ECO:0007669"/>
    <property type="project" value="InterPro"/>
</dbReference>
<sequence>MFRCNTLFAALALVTVTASAHADRPLPGADMMAPGSNVVGTPDYGKDVKVLGAAERPSPDKNGDGFLDSSELEPGSQLAKRLATRDTNGDGKLSRDEYFFK</sequence>
<dbReference type="RefSeq" id="WP_104230615.1">
    <property type="nucleotide sequence ID" value="NZ_PSNW01000006.1"/>
</dbReference>
<dbReference type="InterPro" id="IPR002048">
    <property type="entry name" value="EF_hand_dom"/>
</dbReference>
<protein>
    <recommendedName>
        <fullName evidence="3">EF-hand domain-containing protein</fullName>
    </recommendedName>
</protein>
<keyword evidence="2" id="KW-0732">Signal</keyword>
<gene>
    <name evidence="4" type="ORF">C3942_12170</name>
</gene>
<dbReference type="Proteomes" id="UP000238220">
    <property type="component" value="Unassembled WGS sequence"/>
</dbReference>
<organism evidence="4 5">
    <name type="scientific">Solimonas fluminis</name>
    <dbReference type="NCBI Taxonomy" id="2086571"/>
    <lineage>
        <taxon>Bacteria</taxon>
        <taxon>Pseudomonadati</taxon>
        <taxon>Pseudomonadota</taxon>
        <taxon>Gammaproteobacteria</taxon>
        <taxon>Nevskiales</taxon>
        <taxon>Nevskiaceae</taxon>
        <taxon>Solimonas</taxon>
    </lineage>
</organism>
<dbReference type="InterPro" id="IPR011992">
    <property type="entry name" value="EF-hand-dom_pair"/>
</dbReference>
<dbReference type="AlphaFoldDB" id="A0A2S5TEZ0"/>
<dbReference type="PROSITE" id="PS00018">
    <property type="entry name" value="EF_HAND_1"/>
    <property type="match status" value="1"/>
</dbReference>
<feature type="domain" description="EF-hand" evidence="3">
    <location>
        <begin position="60"/>
        <end position="73"/>
    </location>
</feature>
<evidence type="ECO:0000256" key="1">
    <source>
        <dbReference type="SAM" id="MobiDB-lite"/>
    </source>
</evidence>